<gene>
    <name evidence="2" type="ORF">PXEA_LOCUS37681</name>
</gene>
<feature type="region of interest" description="Disordered" evidence="1">
    <location>
        <begin position="1"/>
        <end position="97"/>
    </location>
</feature>
<organism evidence="2 3">
    <name type="scientific">Protopolystoma xenopodis</name>
    <dbReference type="NCBI Taxonomy" id="117903"/>
    <lineage>
        <taxon>Eukaryota</taxon>
        <taxon>Metazoa</taxon>
        <taxon>Spiralia</taxon>
        <taxon>Lophotrochozoa</taxon>
        <taxon>Platyhelminthes</taxon>
        <taxon>Monogenea</taxon>
        <taxon>Polyopisthocotylea</taxon>
        <taxon>Polystomatidea</taxon>
        <taxon>Polystomatidae</taxon>
        <taxon>Protopolystoma</taxon>
    </lineage>
</organism>
<accession>A0A448XSZ5</accession>
<comment type="caution">
    <text evidence="2">The sequence shown here is derived from an EMBL/GenBank/DDBJ whole genome shotgun (WGS) entry which is preliminary data.</text>
</comment>
<feature type="compositionally biased region" description="Polar residues" evidence="1">
    <location>
        <begin position="15"/>
        <end position="25"/>
    </location>
</feature>
<sequence length="151" mass="16207">MLARPVRGIDCGFPNQPTCPQQRNDLNIFASNGVGNGNGSATDPRRVHISSPTRQPHFKSHDASDTPPHSPACLSLSQTPAETPTAPLSEPRSAQTMASCCATASRYTGRPGDSSTTRAWTLRSQTLTTSFIRLEPAAVAEQLTLIDKVRH</sequence>
<keyword evidence="3" id="KW-1185">Reference proteome</keyword>
<protein>
    <submittedName>
        <fullName evidence="2">Uncharacterized protein</fullName>
    </submittedName>
</protein>
<dbReference type="AlphaFoldDB" id="A0A448XSZ5"/>
<evidence type="ECO:0000256" key="1">
    <source>
        <dbReference type="SAM" id="MobiDB-lite"/>
    </source>
</evidence>
<dbReference type="EMBL" id="CAAALY010292582">
    <property type="protein sequence ID" value="VEL44241.1"/>
    <property type="molecule type" value="Genomic_DNA"/>
</dbReference>
<evidence type="ECO:0000313" key="2">
    <source>
        <dbReference type="EMBL" id="VEL44241.1"/>
    </source>
</evidence>
<reference evidence="2" key="1">
    <citation type="submission" date="2018-11" db="EMBL/GenBank/DDBJ databases">
        <authorList>
            <consortium name="Pathogen Informatics"/>
        </authorList>
    </citation>
    <scope>NUCLEOTIDE SEQUENCE</scope>
</reference>
<name>A0A448XSZ5_9PLAT</name>
<proteinExistence type="predicted"/>
<evidence type="ECO:0000313" key="3">
    <source>
        <dbReference type="Proteomes" id="UP000784294"/>
    </source>
</evidence>
<dbReference type="Proteomes" id="UP000784294">
    <property type="component" value="Unassembled WGS sequence"/>
</dbReference>